<dbReference type="InterPro" id="IPR021812">
    <property type="entry name" value="DUF3391"/>
</dbReference>
<dbReference type="PANTHER" id="PTHR43155:SF2">
    <property type="entry name" value="CYCLIC DI-GMP PHOSPHODIESTERASE PA4108"/>
    <property type="match status" value="1"/>
</dbReference>
<protein>
    <submittedName>
        <fullName evidence="2">Phosphohydrolase</fullName>
    </submittedName>
</protein>
<feature type="domain" description="HD-GYP" evidence="1">
    <location>
        <begin position="136"/>
        <end position="333"/>
    </location>
</feature>
<dbReference type="InterPro" id="IPR003607">
    <property type="entry name" value="HD/PDEase_dom"/>
</dbReference>
<dbReference type="Gene3D" id="1.10.3210.10">
    <property type="entry name" value="Hypothetical protein af1432"/>
    <property type="match status" value="1"/>
</dbReference>
<dbReference type="SMART" id="SM00471">
    <property type="entry name" value="HDc"/>
    <property type="match status" value="1"/>
</dbReference>
<dbReference type="CDD" id="cd00077">
    <property type="entry name" value="HDc"/>
    <property type="match status" value="1"/>
</dbReference>
<name>A0A2S5CI47_9GAMM</name>
<dbReference type="Proteomes" id="UP000237423">
    <property type="component" value="Unassembled WGS sequence"/>
</dbReference>
<sequence>MIEIDTKKLVIGMYVARLDRPWLETSFLFQGFRIENNHQIEQLQTFCKTVKIDEEQSSPLVSFEAFKPSTGRLNGTPPPPTAAPQDQKARFYEDMAQAKSVYDNVSGSLNKVLTEFRLNNYIAIPEVKSCVQSVIGNIMHNPNALVLLSNLRSKHQHSAKHSVNTCIYATLFGRYLAFNPEQLATLSTAALLHDVGEIMLPKTIVDKKPDELSAEEIAQSQLHTQYGADMLRKITELPAEVAEVAHSHHERIDGNGYPRGLKETEITLMAKIIGIINEYERLTNNPNPKLQLSSSDALKAIYALRDSCFDAGLVEGLIKCLGIYPIGSVVLLNNGSTGIVIGMRQDNHLLPTVMIIRDPTGELRHPPKAINLDKFRDKEGKPILLISKVLEVNSVDDDLRDYILAELVTKNKPM</sequence>
<evidence type="ECO:0000259" key="1">
    <source>
        <dbReference type="PROSITE" id="PS51832"/>
    </source>
</evidence>
<proteinExistence type="predicted"/>
<dbReference type="Pfam" id="PF11871">
    <property type="entry name" value="DUF3391"/>
    <property type="match status" value="1"/>
</dbReference>
<dbReference type="InterPro" id="IPR037522">
    <property type="entry name" value="HD_GYP_dom"/>
</dbReference>
<dbReference type="GO" id="GO:0008081">
    <property type="term" value="F:phosphoric diester hydrolase activity"/>
    <property type="evidence" value="ECO:0007669"/>
    <property type="project" value="UniProtKB-ARBA"/>
</dbReference>
<dbReference type="PANTHER" id="PTHR43155">
    <property type="entry name" value="CYCLIC DI-GMP PHOSPHODIESTERASE PA4108-RELATED"/>
    <property type="match status" value="1"/>
</dbReference>
<dbReference type="PROSITE" id="PS51832">
    <property type="entry name" value="HD_GYP"/>
    <property type="match status" value="1"/>
</dbReference>
<dbReference type="EMBL" id="PGFZ01000010">
    <property type="protein sequence ID" value="POZ50471.1"/>
    <property type="molecule type" value="Genomic_DNA"/>
</dbReference>
<keyword evidence="2" id="KW-0378">Hydrolase</keyword>
<evidence type="ECO:0000313" key="3">
    <source>
        <dbReference type="Proteomes" id="UP000237423"/>
    </source>
</evidence>
<comment type="caution">
    <text evidence="2">The sequence shown here is derived from an EMBL/GenBank/DDBJ whole genome shotgun (WGS) entry which is preliminary data.</text>
</comment>
<dbReference type="RefSeq" id="WP_103975293.1">
    <property type="nucleotide sequence ID" value="NZ_PGFZ01000010.1"/>
</dbReference>
<gene>
    <name evidence="2" type="ORF">AADEFJLK_03666</name>
</gene>
<dbReference type="AlphaFoldDB" id="A0A2S5CI47"/>
<evidence type="ECO:0000313" key="2">
    <source>
        <dbReference type="EMBL" id="POZ50471.1"/>
    </source>
</evidence>
<organism evidence="2 3">
    <name type="scientific">Methylovulum psychrotolerans</name>
    <dbReference type="NCBI Taxonomy" id="1704499"/>
    <lineage>
        <taxon>Bacteria</taxon>
        <taxon>Pseudomonadati</taxon>
        <taxon>Pseudomonadota</taxon>
        <taxon>Gammaproteobacteria</taxon>
        <taxon>Methylococcales</taxon>
        <taxon>Methylococcaceae</taxon>
        <taxon>Methylovulum</taxon>
    </lineage>
</organism>
<reference evidence="2 3" key="1">
    <citation type="submission" date="2017-11" db="EMBL/GenBank/DDBJ databases">
        <title>Draft Genome Sequence of Methylobacter psychrotolerans Sph1T, an Obligate Methanotroph from Low-Temperature Environments.</title>
        <authorList>
            <person name="Oshkin I.Y."/>
            <person name="Miroshnikov K."/>
            <person name="Belova S.E."/>
            <person name="Korzhenkov A."/>
            <person name="Toshchakov S.V."/>
            <person name="Dedysh S.N."/>
        </authorList>
    </citation>
    <scope>NUCLEOTIDE SEQUENCE [LARGE SCALE GENOMIC DNA]</scope>
    <source>
        <strain evidence="2 3">Sph1</strain>
    </source>
</reference>
<dbReference type="SUPFAM" id="SSF109604">
    <property type="entry name" value="HD-domain/PDEase-like"/>
    <property type="match status" value="1"/>
</dbReference>
<accession>A0A2S5CI47</accession>
<dbReference type="Pfam" id="PF13487">
    <property type="entry name" value="HD_5"/>
    <property type="match status" value="1"/>
</dbReference>